<dbReference type="AlphaFoldDB" id="A0AAU9ULS7"/>
<dbReference type="Proteomes" id="UP001153954">
    <property type="component" value="Unassembled WGS sequence"/>
</dbReference>
<gene>
    <name evidence="1" type="ORF">EEDITHA_LOCUS15368</name>
</gene>
<proteinExistence type="predicted"/>
<protein>
    <submittedName>
        <fullName evidence="1">Uncharacterized protein</fullName>
    </submittedName>
</protein>
<evidence type="ECO:0000313" key="2">
    <source>
        <dbReference type="Proteomes" id="UP001153954"/>
    </source>
</evidence>
<organism evidence="1 2">
    <name type="scientific">Euphydryas editha</name>
    <name type="common">Edith's checkerspot</name>
    <dbReference type="NCBI Taxonomy" id="104508"/>
    <lineage>
        <taxon>Eukaryota</taxon>
        <taxon>Metazoa</taxon>
        <taxon>Ecdysozoa</taxon>
        <taxon>Arthropoda</taxon>
        <taxon>Hexapoda</taxon>
        <taxon>Insecta</taxon>
        <taxon>Pterygota</taxon>
        <taxon>Neoptera</taxon>
        <taxon>Endopterygota</taxon>
        <taxon>Lepidoptera</taxon>
        <taxon>Glossata</taxon>
        <taxon>Ditrysia</taxon>
        <taxon>Papilionoidea</taxon>
        <taxon>Nymphalidae</taxon>
        <taxon>Nymphalinae</taxon>
        <taxon>Euphydryas</taxon>
    </lineage>
</organism>
<reference evidence="1" key="1">
    <citation type="submission" date="2022-03" db="EMBL/GenBank/DDBJ databases">
        <authorList>
            <person name="Tunstrom K."/>
        </authorList>
    </citation>
    <scope>NUCLEOTIDE SEQUENCE</scope>
</reference>
<accession>A0AAU9ULS7</accession>
<comment type="caution">
    <text evidence="1">The sequence shown here is derived from an EMBL/GenBank/DDBJ whole genome shotgun (WGS) entry which is preliminary data.</text>
</comment>
<dbReference type="EMBL" id="CAKOGL010000023">
    <property type="protein sequence ID" value="CAH2100516.1"/>
    <property type="molecule type" value="Genomic_DNA"/>
</dbReference>
<name>A0AAU9ULS7_EUPED</name>
<keyword evidence="2" id="KW-1185">Reference proteome</keyword>
<sequence length="74" mass="8928">MIRIVWASIWSIWNEKIPYRVCLPPEQLPHNQQNMYYFQQNNQQDMNNELMEQGTQQEINANDSVSQLNIKFNN</sequence>
<evidence type="ECO:0000313" key="1">
    <source>
        <dbReference type="EMBL" id="CAH2100516.1"/>
    </source>
</evidence>